<evidence type="ECO:0000313" key="3">
    <source>
        <dbReference type="EMBL" id="GMR59388.1"/>
    </source>
</evidence>
<dbReference type="Pfam" id="PF04155">
    <property type="entry name" value="Ground-like"/>
    <property type="match status" value="1"/>
</dbReference>
<reference evidence="4" key="1">
    <citation type="submission" date="2022-10" db="EMBL/GenBank/DDBJ databases">
        <title>Genome assembly of Pristionchus species.</title>
        <authorList>
            <person name="Yoshida K."/>
            <person name="Sommer R.J."/>
        </authorList>
    </citation>
    <scope>NUCLEOTIDE SEQUENCE [LARGE SCALE GENOMIC DNA]</scope>
    <source>
        <strain evidence="4">RS5460</strain>
    </source>
</reference>
<evidence type="ECO:0000256" key="1">
    <source>
        <dbReference type="SAM" id="SignalP"/>
    </source>
</evidence>
<keyword evidence="1" id="KW-0732">Signal</keyword>
<sequence length="406" mass="42618">VTMSLSLSLLILKILMATSLLVLSHSQMQKRGTRQGGFIELPAAMQIPGAPYVNSKGGRTYIKYGRPGAQIGLSQSSPVDIGKESYVESFNDLSAPSIPLMAPTASRGNPSFGRSGIVSNTVSDTDQMGGNYVQPPKTSPSVSNVVPSPSPPVSVGPVNGMPAGGPSYSISMGGQTKPLYLSNSTEYISRLHEKHTQSEPLSQFNQQGSTYAQLGGGQFFQSLFSSKGGFSPLSFFLGGGNRGGGGGGGGAPFFIPVPIVVPPPPPPPPGPACYTNKSGFLCCNVTLENTMEKAFTEFKSEGFSGCNVQKMASIVAEAAEKKFGTPFESIAAHKDFVAKINFAGDLNCKIEVDGKFILAYATPLPEKEVNIIDANSFFSGDAAELIESGNGTDTDKPTYIVYGPIR</sequence>
<feature type="domain" description="Ground-like" evidence="2">
    <location>
        <begin position="280"/>
        <end position="360"/>
    </location>
</feature>
<keyword evidence="4" id="KW-1185">Reference proteome</keyword>
<organism evidence="3 4">
    <name type="scientific">Pristionchus mayeri</name>
    <dbReference type="NCBI Taxonomy" id="1317129"/>
    <lineage>
        <taxon>Eukaryota</taxon>
        <taxon>Metazoa</taxon>
        <taxon>Ecdysozoa</taxon>
        <taxon>Nematoda</taxon>
        <taxon>Chromadorea</taxon>
        <taxon>Rhabditida</taxon>
        <taxon>Rhabditina</taxon>
        <taxon>Diplogasteromorpha</taxon>
        <taxon>Diplogasteroidea</taxon>
        <taxon>Neodiplogasteridae</taxon>
        <taxon>Pristionchus</taxon>
    </lineage>
</organism>
<proteinExistence type="predicted"/>
<evidence type="ECO:0000259" key="2">
    <source>
        <dbReference type="Pfam" id="PF04155"/>
    </source>
</evidence>
<feature type="non-terminal residue" evidence="3">
    <location>
        <position position="1"/>
    </location>
</feature>
<feature type="signal peptide" evidence="1">
    <location>
        <begin position="1"/>
        <end position="17"/>
    </location>
</feature>
<name>A0AAN5D9K2_9BILA</name>
<dbReference type="Proteomes" id="UP001328107">
    <property type="component" value="Unassembled WGS sequence"/>
</dbReference>
<comment type="caution">
    <text evidence="3">The sequence shown here is derived from an EMBL/GenBank/DDBJ whole genome shotgun (WGS) entry which is preliminary data.</text>
</comment>
<dbReference type="PANTHER" id="PTHR31967">
    <property type="entry name" value="GROUNDHOG (HEDGEHOG-LIKE FAMILY)-RELATED"/>
    <property type="match status" value="1"/>
</dbReference>
<dbReference type="InterPro" id="IPR007284">
    <property type="entry name" value="Ground-like_dom"/>
</dbReference>
<dbReference type="EMBL" id="BTRK01000006">
    <property type="protein sequence ID" value="GMR59388.1"/>
    <property type="molecule type" value="Genomic_DNA"/>
</dbReference>
<feature type="chain" id="PRO_5043053249" description="Ground-like domain-containing protein" evidence="1">
    <location>
        <begin position="18"/>
        <end position="406"/>
    </location>
</feature>
<dbReference type="AlphaFoldDB" id="A0AAN5D9K2"/>
<dbReference type="PANTHER" id="PTHR31967:SF19">
    <property type="entry name" value="GROUND-LIKE DOMAIN-CONTAINING PROTEIN"/>
    <property type="match status" value="1"/>
</dbReference>
<accession>A0AAN5D9K2</accession>
<protein>
    <recommendedName>
        <fullName evidence="2">Ground-like domain-containing protein</fullName>
    </recommendedName>
</protein>
<evidence type="ECO:0000313" key="4">
    <source>
        <dbReference type="Proteomes" id="UP001328107"/>
    </source>
</evidence>
<gene>
    <name evidence="3" type="ORF">PMAYCL1PPCAC_29583</name>
</gene>